<evidence type="ECO:0000313" key="4">
    <source>
        <dbReference type="Proteomes" id="UP000604046"/>
    </source>
</evidence>
<organism evidence="3 4">
    <name type="scientific">Symbiodinium natans</name>
    <dbReference type="NCBI Taxonomy" id="878477"/>
    <lineage>
        <taxon>Eukaryota</taxon>
        <taxon>Sar</taxon>
        <taxon>Alveolata</taxon>
        <taxon>Dinophyceae</taxon>
        <taxon>Suessiales</taxon>
        <taxon>Symbiodiniaceae</taxon>
        <taxon>Symbiodinium</taxon>
    </lineage>
</organism>
<dbReference type="EMBL" id="CAJNDS010000184">
    <property type="protein sequence ID" value="CAE7023957.1"/>
    <property type="molecule type" value="Genomic_DNA"/>
</dbReference>
<dbReference type="OrthoDB" id="10025998at2759"/>
<accession>A0A812I601</accession>
<dbReference type="AlphaFoldDB" id="A0A812I601"/>
<reference evidence="3" key="1">
    <citation type="submission" date="2021-02" db="EMBL/GenBank/DDBJ databases">
        <authorList>
            <person name="Dougan E. K."/>
            <person name="Rhodes N."/>
            <person name="Thang M."/>
            <person name="Chan C."/>
        </authorList>
    </citation>
    <scope>NUCLEOTIDE SEQUENCE</scope>
</reference>
<evidence type="ECO:0000259" key="2">
    <source>
        <dbReference type="Pfam" id="PF18922"/>
    </source>
</evidence>
<sequence length="658" mass="73099">MAEQHKRFIETFADRERTAQHGQWKMRTGNRCPAGSQATAGPAAEPSDAEANLLLAEALLAAGQAPAAERPLAVASARPVASLRSRILQAQAKVALFAEDFKKAMSLASEAVRMEAGEAGDVKALLALAEVRIQFADYDAALRALSSAEQALRVETRKPVARTLLAQTCGLAARANERLRRFPEALEESRRATDLDPTQGPARLARAMALQQTGRADEAEMELRELLRHQPKDCETLTLQRPKPARLLAAVLRQLISPLLSRASHVRFDSCSPSQQWGAVMPASPCVNDTTGDDVEALRFALHVLRGLTWRNGPGPSELSELSELQLQGDVGDASTLACWGLWRCESHRIWKEHLSQKRRAMDSSPITGLPRFSEWVVVLIEMREHEDLEVVLRSAMSLLEFVEQIVRTWSFVHLHCLPMANFTREGYANFRRSQDLLSWINAAGGKLALFVECDSLLLRPGLERFLCYDLVGAPWSWAEEAECQSKCPEAHRGLDHAVAICRGISEAPVMWHHKFISTYKYCIFTDDNHVFGNVWSEMCCAHAEQTSSGLSARCKDRACVGNGGFSVRHCDFLHAALDHMQATAAGEVAPPWPSRNEDMCFAHAAIDLAARVPSRKVAQEFSVETIFHPTPIGCHKPWQYLLPSDMRRLLQIWELAD</sequence>
<evidence type="ECO:0000256" key="1">
    <source>
        <dbReference type="SAM" id="MobiDB-lite"/>
    </source>
</evidence>
<feature type="domain" description="DUF5672" evidence="2">
    <location>
        <begin position="422"/>
        <end position="636"/>
    </location>
</feature>
<dbReference type="Gene3D" id="1.25.40.10">
    <property type="entry name" value="Tetratricopeptide repeat domain"/>
    <property type="match status" value="1"/>
</dbReference>
<dbReference type="InterPro" id="IPR011990">
    <property type="entry name" value="TPR-like_helical_dom_sf"/>
</dbReference>
<evidence type="ECO:0000313" key="3">
    <source>
        <dbReference type="EMBL" id="CAE7023957.1"/>
    </source>
</evidence>
<proteinExistence type="predicted"/>
<dbReference type="Proteomes" id="UP000604046">
    <property type="component" value="Unassembled WGS sequence"/>
</dbReference>
<dbReference type="InterPro" id="IPR043729">
    <property type="entry name" value="DUF5672"/>
</dbReference>
<comment type="caution">
    <text evidence="3">The sequence shown here is derived from an EMBL/GenBank/DDBJ whole genome shotgun (WGS) entry which is preliminary data.</text>
</comment>
<gene>
    <name evidence="3" type="primary">serA</name>
    <name evidence="3" type="ORF">SNAT2548_LOCUS3049</name>
</gene>
<dbReference type="SUPFAM" id="SSF48452">
    <property type="entry name" value="TPR-like"/>
    <property type="match status" value="1"/>
</dbReference>
<protein>
    <submittedName>
        <fullName evidence="3">SerA protein</fullName>
    </submittedName>
</protein>
<keyword evidence="4" id="KW-1185">Reference proteome</keyword>
<dbReference type="Pfam" id="PF18922">
    <property type="entry name" value="DUF5672"/>
    <property type="match status" value="1"/>
</dbReference>
<name>A0A812I601_9DINO</name>
<feature type="region of interest" description="Disordered" evidence="1">
    <location>
        <begin position="18"/>
        <end position="45"/>
    </location>
</feature>